<dbReference type="EMBL" id="JBHTMM010000193">
    <property type="protein sequence ID" value="MFD1313405.1"/>
    <property type="molecule type" value="Genomic_DNA"/>
</dbReference>
<keyword evidence="2" id="KW-1185">Reference proteome</keyword>
<reference evidence="2" key="1">
    <citation type="journal article" date="2019" name="Int. J. Syst. Evol. Microbiol.">
        <title>The Global Catalogue of Microorganisms (GCM) 10K type strain sequencing project: providing services to taxonomists for standard genome sequencing and annotation.</title>
        <authorList>
            <consortium name="The Broad Institute Genomics Platform"/>
            <consortium name="The Broad Institute Genome Sequencing Center for Infectious Disease"/>
            <person name="Wu L."/>
            <person name="Ma J."/>
        </authorList>
    </citation>
    <scope>NUCLEOTIDE SEQUENCE [LARGE SCALE GENOMIC DNA]</scope>
    <source>
        <strain evidence="2">CGMCC 4.7020</strain>
    </source>
</reference>
<protein>
    <submittedName>
        <fullName evidence="1">Uncharacterized protein</fullName>
    </submittedName>
</protein>
<accession>A0ABW3XXI2</accession>
<evidence type="ECO:0000313" key="2">
    <source>
        <dbReference type="Proteomes" id="UP001597058"/>
    </source>
</evidence>
<evidence type="ECO:0000313" key="1">
    <source>
        <dbReference type="EMBL" id="MFD1313405.1"/>
    </source>
</evidence>
<proteinExistence type="predicted"/>
<gene>
    <name evidence="1" type="ORF">ACFQ5X_47825</name>
</gene>
<organism evidence="1 2">
    <name type="scientific">Streptomyces kaempferi</name>
    <dbReference type="NCBI Taxonomy" id="333725"/>
    <lineage>
        <taxon>Bacteria</taxon>
        <taxon>Bacillati</taxon>
        <taxon>Actinomycetota</taxon>
        <taxon>Actinomycetes</taxon>
        <taxon>Kitasatosporales</taxon>
        <taxon>Streptomycetaceae</taxon>
        <taxon>Streptomyces</taxon>
    </lineage>
</organism>
<name>A0ABW3XXI2_9ACTN</name>
<sequence>MADARAAAHRPCPGAHRLAFKGLQNRLQRRGAAAAQAAEE</sequence>
<dbReference type="RefSeq" id="WP_381331239.1">
    <property type="nucleotide sequence ID" value="NZ_JBHTMM010000193.1"/>
</dbReference>
<dbReference type="Proteomes" id="UP001597058">
    <property type="component" value="Unassembled WGS sequence"/>
</dbReference>
<comment type="caution">
    <text evidence="1">The sequence shown here is derived from an EMBL/GenBank/DDBJ whole genome shotgun (WGS) entry which is preliminary data.</text>
</comment>